<dbReference type="Pfam" id="PF13477">
    <property type="entry name" value="Glyco_trans_4_2"/>
    <property type="match status" value="1"/>
</dbReference>
<dbReference type="EMBL" id="UHDO01000001">
    <property type="protein sequence ID" value="SUM42854.1"/>
    <property type="molecule type" value="Genomic_DNA"/>
</dbReference>
<dbReference type="CDD" id="cd03801">
    <property type="entry name" value="GT4_PimA-like"/>
    <property type="match status" value="1"/>
</dbReference>
<dbReference type="InterPro" id="IPR028098">
    <property type="entry name" value="Glyco_trans_4-like_N"/>
</dbReference>
<dbReference type="Pfam" id="PF00534">
    <property type="entry name" value="Glycos_transf_1"/>
    <property type="match status" value="1"/>
</dbReference>
<dbReference type="PANTHER" id="PTHR45947:SF3">
    <property type="entry name" value="SULFOQUINOVOSYL TRANSFERASE SQD2"/>
    <property type="match status" value="1"/>
</dbReference>
<evidence type="ECO:0000313" key="4">
    <source>
        <dbReference type="EMBL" id="TGE16683.1"/>
    </source>
</evidence>
<evidence type="ECO:0000259" key="2">
    <source>
        <dbReference type="Pfam" id="PF13477"/>
    </source>
</evidence>
<reference evidence="3 5" key="1">
    <citation type="submission" date="2018-06" db="EMBL/GenBank/DDBJ databases">
        <authorList>
            <consortium name="Pathogen Informatics"/>
            <person name="Doyle S."/>
        </authorList>
    </citation>
    <scope>NUCLEOTIDE SEQUENCE [LARGE SCALE GENOMIC DNA]</scope>
    <source>
        <strain evidence="3 5">NCTC13830</strain>
    </source>
</reference>
<evidence type="ECO:0000313" key="6">
    <source>
        <dbReference type="Proteomes" id="UP000297598"/>
    </source>
</evidence>
<accession>A0A380FVK7</accession>
<dbReference type="InterPro" id="IPR050194">
    <property type="entry name" value="Glycosyltransferase_grp1"/>
</dbReference>
<dbReference type="PANTHER" id="PTHR45947">
    <property type="entry name" value="SULFOQUINOVOSYL TRANSFERASE SQD2"/>
    <property type="match status" value="1"/>
</dbReference>
<dbReference type="InterPro" id="IPR001296">
    <property type="entry name" value="Glyco_trans_1"/>
</dbReference>
<keyword evidence="3" id="KW-0808">Transferase</keyword>
<reference evidence="4 6" key="2">
    <citation type="submission" date="2019-04" db="EMBL/GenBank/DDBJ databases">
        <title>Genomic characterization of Staphylococcus petrasii strains.</title>
        <authorList>
            <person name="Vrbovska V."/>
            <person name="Kovarovic V."/>
            <person name="Maslanova I."/>
            <person name="Indrakova A."/>
            <person name="Petras P."/>
            <person name="Sedo O."/>
            <person name="Svec P."/>
            <person name="Fisarova L."/>
            <person name="Sedlacek I."/>
            <person name="Doskar J."/>
            <person name="Pantucek R."/>
        </authorList>
    </citation>
    <scope>NUCLEOTIDE SEQUENCE [LARGE SCALE GENOMIC DNA]</scope>
    <source>
        <strain evidence="4 6">P5404</strain>
    </source>
</reference>
<organism evidence="3 5">
    <name type="scientific">Staphylococcus petrasii</name>
    <dbReference type="NCBI Taxonomy" id="1276936"/>
    <lineage>
        <taxon>Bacteria</taxon>
        <taxon>Bacillati</taxon>
        <taxon>Bacillota</taxon>
        <taxon>Bacilli</taxon>
        <taxon>Bacillales</taxon>
        <taxon>Staphylococcaceae</taxon>
        <taxon>Staphylococcus</taxon>
    </lineage>
</organism>
<feature type="domain" description="Glycosyltransferase subfamily 4-like N-terminal" evidence="2">
    <location>
        <begin position="37"/>
        <end position="139"/>
    </location>
</feature>
<feature type="domain" description="Glycosyl transferase family 1" evidence="1">
    <location>
        <begin position="185"/>
        <end position="337"/>
    </location>
</feature>
<evidence type="ECO:0000313" key="5">
    <source>
        <dbReference type="Proteomes" id="UP000254047"/>
    </source>
</evidence>
<evidence type="ECO:0000313" key="3">
    <source>
        <dbReference type="EMBL" id="SUM42854.1"/>
    </source>
</evidence>
<dbReference type="SUPFAM" id="SSF53756">
    <property type="entry name" value="UDP-Glycosyltransferase/glycogen phosphorylase"/>
    <property type="match status" value="1"/>
</dbReference>
<proteinExistence type="predicted"/>
<dbReference type="EMBL" id="SRLS01000013">
    <property type="protein sequence ID" value="TGE16683.1"/>
    <property type="molecule type" value="Genomic_DNA"/>
</dbReference>
<sequence>MKILHLNSNFLFTKIYENQINSMSPDFEHIVYNPLRKNVDNHTNINVLKPVNLNKIDSILSLKRLFKSYKYLKNNINLNQINITHAHTLTNDGLLALRLYKRNKIPYILTIRNTDINFSLKYKKHLKNQFLNVIMSAKNVIFPNYSYKHKLLEAFKNNSKLEKKLSEALVIPNGIDKLWINNPYQKEKTINQKNVKILFIGRIYSNKNLHTLLEALNNIENCELTVVGNIIDTNYFDELNKKYNFNYIGEKTKEELIDIMKHHHIFAMPSFNETFGLVYIEALSQNLPVLYTKNEGIYNYFEDKKYGVAVQPNDVKNVNDGLEFIIHNYQTLQNNLKDKSFLYDFDWNNIGRVYEKLYLGEYNG</sequence>
<dbReference type="OrthoDB" id="9806653at2"/>
<protein>
    <submittedName>
        <fullName evidence="3">Glycosyl transferase</fullName>
        <ecNumber evidence="3">2.4.1.11</ecNumber>
    </submittedName>
    <submittedName>
        <fullName evidence="4">Glycosyltransferase</fullName>
    </submittedName>
</protein>
<keyword evidence="6" id="KW-1185">Reference proteome</keyword>
<dbReference type="GO" id="GO:0004373">
    <property type="term" value="F:alpha-1,4-glucan glucosyltransferase (UDP-glucose donor) activity"/>
    <property type="evidence" value="ECO:0007669"/>
    <property type="project" value="UniProtKB-EC"/>
</dbReference>
<name>A0A380FVK7_9STAP</name>
<dbReference type="Gene3D" id="3.40.50.2000">
    <property type="entry name" value="Glycogen Phosphorylase B"/>
    <property type="match status" value="2"/>
</dbReference>
<dbReference type="Proteomes" id="UP000297598">
    <property type="component" value="Unassembled WGS sequence"/>
</dbReference>
<gene>
    <name evidence="4" type="ORF">BJR09_08940</name>
    <name evidence="3" type="ORF">NCTC13830_00376</name>
</gene>
<dbReference type="AlphaFoldDB" id="A0A380FVK7"/>
<evidence type="ECO:0000259" key="1">
    <source>
        <dbReference type="Pfam" id="PF00534"/>
    </source>
</evidence>
<dbReference type="Proteomes" id="UP000254047">
    <property type="component" value="Unassembled WGS sequence"/>
</dbReference>
<keyword evidence="3" id="KW-0328">Glycosyltransferase</keyword>
<dbReference type="RefSeq" id="WP_115359104.1">
    <property type="nucleotide sequence ID" value="NZ_SRLF01000001.1"/>
</dbReference>
<dbReference type="EC" id="2.4.1.11" evidence="3"/>